<keyword evidence="3" id="KW-1185">Reference proteome</keyword>
<dbReference type="AlphaFoldDB" id="A0A5B7FUI0"/>
<dbReference type="EMBL" id="VSRR010008368">
    <property type="protein sequence ID" value="MPC48603.1"/>
    <property type="molecule type" value="Genomic_DNA"/>
</dbReference>
<feature type="compositionally biased region" description="Basic and acidic residues" evidence="1">
    <location>
        <begin position="82"/>
        <end position="92"/>
    </location>
</feature>
<sequence length="144" mass="16500">MKEEPVLHQLSHWYKSPSRAPPQTTPKQPNVSPDQTSQSPTQTKEKRINPISQVEQQKSRRLMERSEGEQPSNTTGRPNENLPHKPTEETHTRRCFIPPVSSATKLCEKNRRVHGLTSLDCEAATLVRCSAEKQKPLKFHMRQV</sequence>
<feature type="compositionally biased region" description="Polar residues" evidence="1">
    <location>
        <begin position="69"/>
        <end position="78"/>
    </location>
</feature>
<evidence type="ECO:0000313" key="3">
    <source>
        <dbReference type="Proteomes" id="UP000324222"/>
    </source>
</evidence>
<protein>
    <submittedName>
        <fullName evidence="2">Uncharacterized protein</fullName>
    </submittedName>
</protein>
<dbReference type="Proteomes" id="UP000324222">
    <property type="component" value="Unassembled WGS sequence"/>
</dbReference>
<feature type="region of interest" description="Disordered" evidence="1">
    <location>
        <begin position="1"/>
        <end position="93"/>
    </location>
</feature>
<organism evidence="2 3">
    <name type="scientific">Portunus trituberculatus</name>
    <name type="common">Swimming crab</name>
    <name type="synonym">Neptunus trituberculatus</name>
    <dbReference type="NCBI Taxonomy" id="210409"/>
    <lineage>
        <taxon>Eukaryota</taxon>
        <taxon>Metazoa</taxon>
        <taxon>Ecdysozoa</taxon>
        <taxon>Arthropoda</taxon>
        <taxon>Crustacea</taxon>
        <taxon>Multicrustacea</taxon>
        <taxon>Malacostraca</taxon>
        <taxon>Eumalacostraca</taxon>
        <taxon>Eucarida</taxon>
        <taxon>Decapoda</taxon>
        <taxon>Pleocyemata</taxon>
        <taxon>Brachyura</taxon>
        <taxon>Eubrachyura</taxon>
        <taxon>Portunoidea</taxon>
        <taxon>Portunidae</taxon>
        <taxon>Portuninae</taxon>
        <taxon>Portunus</taxon>
    </lineage>
</organism>
<feature type="compositionally biased region" description="Polar residues" evidence="1">
    <location>
        <begin position="25"/>
        <end position="42"/>
    </location>
</feature>
<name>A0A5B7FUI0_PORTR</name>
<gene>
    <name evidence="2" type="ORF">E2C01_042381</name>
</gene>
<comment type="caution">
    <text evidence="2">The sequence shown here is derived from an EMBL/GenBank/DDBJ whole genome shotgun (WGS) entry which is preliminary data.</text>
</comment>
<proteinExistence type="predicted"/>
<evidence type="ECO:0000256" key="1">
    <source>
        <dbReference type="SAM" id="MobiDB-lite"/>
    </source>
</evidence>
<feature type="compositionally biased region" description="Basic and acidic residues" evidence="1">
    <location>
        <begin position="57"/>
        <end position="68"/>
    </location>
</feature>
<evidence type="ECO:0000313" key="2">
    <source>
        <dbReference type="EMBL" id="MPC48603.1"/>
    </source>
</evidence>
<accession>A0A5B7FUI0</accession>
<reference evidence="2 3" key="1">
    <citation type="submission" date="2019-05" db="EMBL/GenBank/DDBJ databases">
        <title>Another draft genome of Portunus trituberculatus and its Hox gene families provides insights of decapod evolution.</title>
        <authorList>
            <person name="Jeong J.-H."/>
            <person name="Song I."/>
            <person name="Kim S."/>
            <person name="Choi T."/>
            <person name="Kim D."/>
            <person name="Ryu S."/>
            <person name="Kim W."/>
        </authorList>
    </citation>
    <scope>NUCLEOTIDE SEQUENCE [LARGE SCALE GENOMIC DNA]</scope>
    <source>
        <tissue evidence="2">Muscle</tissue>
    </source>
</reference>